<keyword evidence="1" id="KW-0732">Signal</keyword>
<organism evidence="3 4">
    <name type="scientific">Solirubrobacter phytolaccae</name>
    <dbReference type="NCBI Taxonomy" id="1404360"/>
    <lineage>
        <taxon>Bacteria</taxon>
        <taxon>Bacillati</taxon>
        <taxon>Actinomycetota</taxon>
        <taxon>Thermoleophilia</taxon>
        <taxon>Solirubrobacterales</taxon>
        <taxon>Solirubrobacteraceae</taxon>
        <taxon>Solirubrobacter</taxon>
    </lineage>
</organism>
<feature type="signal peptide" evidence="1">
    <location>
        <begin position="1"/>
        <end position="28"/>
    </location>
</feature>
<dbReference type="PANTHER" id="PTHR12110">
    <property type="entry name" value="HYDROXYPYRUVATE ISOMERASE"/>
    <property type="match status" value="1"/>
</dbReference>
<dbReference type="InterPro" id="IPR050312">
    <property type="entry name" value="IolE/XylAMocC-like"/>
</dbReference>
<dbReference type="InterPro" id="IPR036237">
    <property type="entry name" value="Xyl_isomerase-like_sf"/>
</dbReference>
<dbReference type="Gene3D" id="3.20.20.150">
    <property type="entry name" value="Divalent-metal-dependent TIM barrel enzymes"/>
    <property type="match status" value="1"/>
</dbReference>
<evidence type="ECO:0000313" key="4">
    <source>
        <dbReference type="Proteomes" id="UP001147653"/>
    </source>
</evidence>
<proteinExistence type="predicted"/>
<keyword evidence="3" id="KW-0413">Isomerase</keyword>
<evidence type="ECO:0000313" key="3">
    <source>
        <dbReference type="EMBL" id="MDA0184585.1"/>
    </source>
</evidence>
<feature type="domain" description="Xylose isomerase-like TIM barrel" evidence="2">
    <location>
        <begin position="107"/>
        <end position="328"/>
    </location>
</feature>
<protein>
    <submittedName>
        <fullName evidence="3">Sugar phosphate isomerase/epimerase</fullName>
    </submittedName>
</protein>
<evidence type="ECO:0000259" key="2">
    <source>
        <dbReference type="Pfam" id="PF01261"/>
    </source>
</evidence>
<sequence>MKGISRRTRACAVAAGMAVFATAATAQAQTRPEKVGDGIPTGQMSVQMFNYGSFIQHGLRTSFGPELPQSAVSAACVAPEGQQTGQGAPPNPANTAACHAERLEALFAFLQKKGVTSIELFSHSGFPGLTDATANQNYRKLLEKYGLRAAGWHGNMQTSVNQAWRDRVQQAKWLGADSLGTGGYGSPGIGTYANVLQTAQNLNALGKYSVEAGVGAVYVHNHTAEFDTKYTHNGVLKSAVEILAELTDPRYVFFELDVFWSSDAFDDETGNASAAIINSMPTRVRMLHIKDGINVANRASATDSRAGSPRATGTGVVDFRPIFAAAKNRVQYYHQEHDGGNMADAGVSFTNLKGINTASVPTLNGFPSGPAAAGPANSTNSFKVNVTNTGDKPLAITTASIVGDNAADFAIATNGCLNQTLANGTLATETAPAVARGTCEVTVNYRATANLKSSVAYLQFASNADDATERVLLTGQTTSSYVADSPVGGTVGATLALSLGAPVNFGAFVPGVARNYDQSATASVLSTAGDATLSVSDADTVNTGKLVNGAFALASPVQISANNAANPAIAYKAVGASTSLLTYAAPTPGTDAVTLNFRQSIGASDPLRTGAYAKTLTFTLSTTTP</sequence>
<dbReference type="PANTHER" id="PTHR12110:SF41">
    <property type="entry name" value="INOSOSE DEHYDRATASE"/>
    <property type="match status" value="1"/>
</dbReference>
<dbReference type="Gene3D" id="2.60.40.10">
    <property type="entry name" value="Immunoglobulins"/>
    <property type="match status" value="1"/>
</dbReference>
<gene>
    <name evidence="3" type="ORF">OJ997_30060</name>
</gene>
<evidence type="ECO:0000256" key="1">
    <source>
        <dbReference type="SAM" id="SignalP"/>
    </source>
</evidence>
<dbReference type="EMBL" id="JAPDDP010000080">
    <property type="protein sequence ID" value="MDA0184585.1"/>
    <property type="molecule type" value="Genomic_DNA"/>
</dbReference>
<name>A0A9X3NDC3_9ACTN</name>
<dbReference type="InterPro" id="IPR013783">
    <property type="entry name" value="Ig-like_fold"/>
</dbReference>
<dbReference type="Pfam" id="PF01261">
    <property type="entry name" value="AP_endonuc_2"/>
    <property type="match status" value="1"/>
</dbReference>
<dbReference type="GO" id="GO:0005975">
    <property type="term" value="P:carbohydrate metabolic process"/>
    <property type="evidence" value="ECO:0007669"/>
    <property type="project" value="UniProtKB-ARBA"/>
</dbReference>
<dbReference type="Proteomes" id="UP001147653">
    <property type="component" value="Unassembled WGS sequence"/>
</dbReference>
<accession>A0A9X3NDC3</accession>
<keyword evidence="4" id="KW-1185">Reference proteome</keyword>
<dbReference type="InterPro" id="IPR013022">
    <property type="entry name" value="Xyl_isomerase-like_TIM-brl"/>
</dbReference>
<dbReference type="GO" id="GO:0016853">
    <property type="term" value="F:isomerase activity"/>
    <property type="evidence" value="ECO:0007669"/>
    <property type="project" value="UniProtKB-KW"/>
</dbReference>
<reference evidence="3" key="1">
    <citation type="submission" date="2022-10" db="EMBL/GenBank/DDBJ databases">
        <title>The WGS of Solirubrobacter phytolaccae KCTC 29190.</title>
        <authorList>
            <person name="Jiang Z."/>
        </authorList>
    </citation>
    <scope>NUCLEOTIDE SEQUENCE</scope>
    <source>
        <strain evidence="3">KCTC 29190</strain>
    </source>
</reference>
<dbReference type="AlphaFoldDB" id="A0A9X3NDC3"/>
<feature type="chain" id="PRO_5040991760" evidence="1">
    <location>
        <begin position="29"/>
        <end position="625"/>
    </location>
</feature>
<dbReference type="RefSeq" id="WP_270029041.1">
    <property type="nucleotide sequence ID" value="NZ_JAPDDP010000080.1"/>
</dbReference>
<dbReference type="SUPFAM" id="SSF51658">
    <property type="entry name" value="Xylose isomerase-like"/>
    <property type="match status" value="1"/>
</dbReference>
<comment type="caution">
    <text evidence="3">The sequence shown here is derived from an EMBL/GenBank/DDBJ whole genome shotgun (WGS) entry which is preliminary data.</text>
</comment>